<dbReference type="EC" id="3.2.1.-" evidence="11"/>
<reference evidence="14" key="2">
    <citation type="submission" date="2021-01" db="EMBL/GenBank/DDBJ databases">
        <authorList>
            <person name="Kaushik A."/>
        </authorList>
    </citation>
    <scope>NUCLEOTIDE SEQUENCE</scope>
    <source>
        <strain evidence="14">AG1-1A</strain>
    </source>
</reference>
<dbReference type="AlphaFoldDB" id="A0A8H3GF03"/>
<evidence type="ECO:0000256" key="8">
    <source>
        <dbReference type="PIRSR" id="PIRSR001100-1"/>
    </source>
</evidence>
<keyword evidence="7 11" id="KW-0624">Polysaccharide degradation</keyword>
<feature type="binding site" evidence="9">
    <location>
        <position position="321"/>
    </location>
    <ligand>
        <name>substrate</name>
    </ligand>
</feature>
<dbReference type="GO" id="GO:0004553">
    <property type="term" value="F:hydrolase activity, hydrolyzing O-glycosyl compounds"/>
    <property type="evidence" value="ECO:0007669"/>
    <property type="project" value="InterPro"/>
</dbReference>
<dbReference type="PRINTS" id="PR00733">
    <property type="entry name" value="GLHYDRLASE6"/>
</dbReference>
<feature type="binding site" evidence="9">
    <location>
        <position position="417"/>
    </location>
    <ligand>
        <name>substrate</name>
    </ligand>
</feature>
<dbReference type="SMR" id="A0A8H3GF03"/>
<feature type="binding site" evidence="9">
    <location>
        <position position="357"/>
    </location>
    <ligand>
        <name>substrate</name>
    </ligand>
</feature>
<dbReference type="Gene3D" id="3.20.20.40">
    <property type="entry name" value="1, 4-beta cellobiohydrolase"/>
    <property type="match status" value="1"/>
</dbReference>
<dbReference type="PROSITE" id="PS51164">
    <property type="entry name" value="CBM1_2"/>
    <property type="match status" value="1"/>
</dbReference>
<feature type="active site" description="Proton donor" evidence="8 10">
    <location>
        <position position="273"/>
    </location>
</feature>
<sequence>MSDNSSQVGDERCAGGYKNRWLVPPDSPGLSFVLFNLDMFKSLSLGSLAVAFLASGVVAQQPEWAQCGGINWTGGKTCASGLSCVKVNDYYYQCQKGSGNTPTTTAATTATTATTSNGGSTPPTTTSGGSTPTSTVGPSDNPYSSDYTVWLSPFYAAEVAAAVKNISDATLAAKAAKVANIPTFTWFDVRAKVPTLGEYLADADAKYKSTGKKQIVQIVVYDLPDRDCHAKASNGELSSANGGEALYKQYIDDIAAWITKYPQIRVVAVVEPDSLANLVTNLSDPRCSAAKEVYTRSTIYAIQKLSQPNIYLYLDAGHAGWLGWPANLPPAAQLFGDLLKSAGGSYRVRGLATNVSNYNAIVAASPDPAASPNPNYDEQHYISALIPYLQQYGFPPHFIVDQGRSGVQNIRDEWGNWCNIEGAGFGLRPGPSTVAGIDQVVWIKPGGESDGTSNTGAVRYDSTCGLNDAKKPAPEAGTWFQAYFVDLVKNAVPAL</sequence>
<feature type="binding site" evidence="9">
    <location>
        <position position="444"/>
    </location>
    <ligand>
        <name>substrate</name>
    </ligand>
</feature>
<dbReference type="InterPro" id="IPR036434">
    <property type="entry name" value="Beta_cellobiohydrolase_sf"/>
</dbReference>
<keyword evidence="6 11" id="KW-0326">Glycosidase</keyword>
<evidence type="ECO:0000256" key="12">
    <source>
        <dbReference type="SAM" id="MobiDB-lite"/>
    </source>
</evidence>
<feature type="binding site" evidence="9">
    <location>
        <position position="318"/>
    </location>
    <ligand>
        <name>substrate</name>
    </ligand>
</feature>
<keyword evidence="4" id="KW-1015">Disulfide bond</keyword>
<evidence type="ECO:0000256" key="6">
    <source>
        <dbReference type="ARBA" id="ARBA00023295"/>
    </source>
</evidence>
<keyword evidence="1" id="KW-0732">Signal</keyword>
<evidence type="ECO:0000256" key="5">
    <source>
        <dbReference type="ARBA" id="ARBA00023277"/>
    </source>
</evidence>
<evidence type="ECO:0000256" key="10">
    <source>
        <dbReference type="PROSITE-ProRule" id="PRU10057"/>
    </source>
</evidence>
<name>A0A8H3GF03_9AGAM</name>
<dbReference type="Pfam" id="PF00734">
    <property type="entry name" value="CBM_1"/>
    <property type="match status" value="1"/>
</dbReference>
<feature type="binding site" evidence="9">
    <location>
        <position position="188"/>
    </location>
    <ligand>
        <name>substrate</name>
    </ligand>
</feature>
<dbReference type="SMART" id="SM00236">
    <property type="entry name" value="fCBD"/>
    <property type="match status" value="1"/>
</dbReference>
<accession>A0A8H3GF03</accession>
<evidence type="ECO:0000313" key="16">
    <source>
        <dbReference type="Proteomes" id="UP000663840"/>
    </source>
</evidence>
<dbReference type="InterPro" id="IPR001524">
    <property type="entry name" value="Glyco_hydro_6_CS"/>
</dbReference>
<keyword evidence="3 11" id="KW-0136">Cellulose degradation</keyword>
<evidence type="ECO:0000313" key="15">
    <source>
        <dbReference type="EMBL" id="QRW27543.1"/>
    </source>
</evidence>
<dbReference type="Proteomes" id="UP000650533">
    <property type="component" value="Chromosome 16"/>
</dbReference>
<evidence type="ECO:0000256" key="2">
    <source>
        <dbReference type="ARBA" id="ARBA00022801"/>
    </source>
</evidence>
<feature type="binding site" evidence="9">
    <location>
        <position position="186"/>
    </location>
    <ligand>
        <name>substrate</name>
    </ligand>
</feature>
<dbReference type="GO" id="GO:0030245">
    <property type="term" value="P:cellulose catabolic process"/>
    <property type="evidence" value="ECO:0007669"/>
    <property type="project" value="UniProtKB-KW"/>
</dbReference>
<feature type="active site" description="Proton acceptor" evidence="8">
    <location>
        <position position="450"/>
    </location>
</feature>
<reference evidence="15" key="1">
    <citation type="submission" date="2020-05" db="EMBL/GenBank/DDBJ databases">
        <title>Evolutionary and genomic comparisons of hybrid uninucleate and nonhybrid Rhizoctonia fungi.</title>
        <authorList>
            <person name="Li C."/>
            <person name="Chen X."/>
        </authorList>
    </citation>
    <scope>NUCLEOTIDE SEQUENCE</scope>
    <source>
        <strain evidence="15">AG-1 IA</strain>
    </source>
</reference>
<dbReference type="SUPFAM" id="SSF57180">
    <property type="entry name" value="Cellulose-binding domain"/>
    <property type="match status" value="1"/>
</dbReference>
<dbReference type="InterPro" id="IPR000254">
    <property type="entry name" value="CBD"/>
</dbReference>
<protein>
    <recommendedName>
        <fullName evidence="11">Glucanase</fullName>
        <ecNumber evidence="11">3.2.1.-</ecNumber>
    </recommendedName>
</protein>
<evidence type="ECO:0000259" key="13">
    <source>
        <dbReference type="PROSITE" id="PS51164"/>
    </source>
</evidence>
<dbReference type="Proteomes" id="UP000663840">
    <property type="component" value="Unassembled WGS sequence"/>
</dbReference>
<dbReference type="InterPro" id="IPR035971">
    <property type="entry name" value="CBD_sf"/>
</dbReference>
<dbReference type="GO" id="GO:0005576">
    <property type="term" value="C:extracellular region"/>
    <property type="evidence" value="ECO:0007669"/>
    <property type="project" value="InterPro"/>
</dbReference>
<dbReference type="FunFam" id="3.20.20.40:FF:000001">
    <property type="entry name" value="Glucanase"/>
    <property type="match status" value="1"/>
</dbReference>
<evidence type="ECO:0000256" key="9">
    <source>
        <dbReference type="PIRSR" id="PIRSR001100-2"/>
    </source>
</evidence>
<dbReference type="PROSITE" id="PS00656">
    <property type="entry name" value="GLYCOSYL_HYDROL_F6_2"/>
    <property type="match status" value="1"/>
</dbReference>
<feature type="domain" description="CBM1" evidence="13">
    <location>
        <begin position="59"/>
        <end position="95"/>
    </location>
</feature>
<proteinExistence type="inferred from homology"/>
<feature type="region of interest" description="Disordered" evidence="12">
    <location>
        <begin position="111"/>
        <end position="139"/>
    </location>
</feature>
<evidence type="ECO:0000256" key="4">
    <source>
        <dbReference type="ARBA" id="ARBA00023157"/>
    </source>
</evidence>
<gene>
    <name evidence="14" type="ORF">RDB_LOCUS86461</name>
    <name evidence="15" type="ORF">RhiXN_02138</name>
</gene>
<comment type="similarity">
    <text evidence="11">Belongs to the glycosyl hydrolase family 6.</text>
</comment>
<keyword evidence="2 11" id="KW-0378">Hydrolase</keyword>
<dbReference type="GO" id="GO:0030248">
    <property type="term" value="F:cellulose binding"/>
    <property type="evidence" value="ECO:0007669"/>
    <property type="project" value="InterPro"/>
</dbReference>
<evidence type="ECO:0000256" key="11">
    <source>
        <dbReference type="RuleBase" id="RU361186"/>
    </source>
</evidence>
<evidence type="ECO:0000256" key="1">
    <source>
        <dbReference type="ARBA" id="ARBA00022729"/>
    </source>
</evidence>
<evidence type="ECO:0000313" key="14">
    <source>
        <dbReference type="EMBL" id="CAE6447533.1"/>
    </source>
</evidence>
<dbReference type="Pfam" id="PF01341">
    <property type="entry name" value="Glyco_hydro_6"/>
    <property type="match status" value="1"/>
</dbReference>
<feature type="binding site" evidence="9">
    <location>
        <position position="448"/>
    </location>
    <ligand>
        <name>substrate</name>
    </ligand>
</feature>
<evidence type="ECO:0000256" key="3">
    <source>
        <dbReference type="ARBA" id="ARBA00023001"/>
    </source>
</evidence>
<dbReference type="EMBL" id="CAJMWR010002623">
    <property type="protein sequence ID" value="CAE6447533.1"/>
    <property type="molecule type" value="Genomic_DNA"/>
</dbReference>
<organism evidence="14 16">
    <name type="scientific">Rhizoctonia solani</name>
    <dbReference type="NCBI Taxonomy" id="456999"/>
    <lineage>
        <taxon>Eukaryota</taxon>
        <taxon>Fungi</taxon>
        <taxon>Dikarya</taxon>
        <taxon>Basidiomycota</taxon>
        <taxon>Agaricomycotina</taxon>
        <taxon>Agaricomycetes</taxon>
        <taxon>Cantharellales</taxon>
        <taxon>Ceratobasidiaceae</taxon>
        <taxon>Rhizoctonia</taxon>
    </lineage>
</organism>
<dbReference type="EMBL" id="CP059673">
    <property type="protein sequence ID" value="QRW27543.1"/>
    <property type="molecule type" value="Genomic_DNA"/>
</dbReference>
<dbReference type="PANTHER" id="PTHR34876">
    <property type="match status" value="1"/>
</dbReference>
<dbReference type="SUPFAM" id="SSF51989">
    <property type="entry name" value="Glycosyl hydrolases family 6, cellulases"/>
    <property type="match status" value="1"/>
</dbReference>
<dbReference type="PROSITE" id="PS00562">
    <property type="entry name" value="CBM1_1"/>
    <property type="match status" value="1"/>
</dbReference>
<dbReference type="PANTHER" id="PTHR34876:SF4">
    <property type="entry name" value="1,4-BETA-D-GLUCAN CELLOBIOHYDROLASE C-RELATED"/>
    <property type="match status" value="1"/>
</dbReference>
<dbReference type="PIRSF" id="PIRSF001100">
    <property type="entry name" value="Beta_cellobiohydrolase"/>
    <property type="match status" value="1"/>
</dbReference>
<dbReference type="InterPro" id="IPR016288">
    <property type="entry name" value="Beta_cellobiohydrolase"/>
</dbReference>
<feature type="compositionally biased region" description="Low complexity" evidence="12">
    <location>
        <begin position="111"/>
        <end position="135"/>
    </location>
</feature>
<keyword evidence="5 11" id="KW-0119">Carbohydrate metabolism</keyword>
<evidence type="ECO:0000256" key="7">
    <source>
        <dbReference type="ARBA" id="ARBA00023326"/>
    </source>
</evidence>